<comment type="caution">
    <text evidence="2">The sequence shown here is derived from an EMBL/GenBank/DDBJ whole genome shotgun (WGS) entry which is preliminary data.</text>
</comment>
<sequence>MNNAWSTTISPGAKWSGMVGKGKTIRFTARGDGANVSMLLFNARDLTERYNMSDTLKAQYTSHLTKGNILMSDNGLAMASFVEDRLGWHDTISGYTSRKTTDAKYGATTYQELRNEWLRSGEENLSVELVRNGLGVRDLGPVVNLFSKVYCDEQGTMHFAKDHCPKGASVTLRTEMDVLLVLSNTPNPLDPSESFPSVPVMIEIAAAALVDESTDLCVNHRSENLRAFENTWNYYSLLSL</sequence>
<evidence type="ECO:0000313" key="2">
    <source>
        <dbReference type="EMBL" id="TFE22749.1"/>
    </source>
</evidence>
<gene>
    <name evidence="2" type="ORF">E2980_20810</name>
</gene>
<accession>A0A4Y8LP14</accession>
<dbReference type="InterPro" id="IPR018959">
    <property type="entry name" value="DUF1989"/>
</dbReference>
<keyword evidence="3" id="KW-1185">Reference proteome</keyword>
<dbReference type="PANTHER" id="PTHR31527:SF0">
    <property type="entry name" value="RE64534P"/>
    <property type="match status" value="1"/>
</dbReference>
<dbReference type="Pfam" id="PF09347">
    <property type="entry name" value="DUF1989"/>
    <property type="match status" value="1"/>
</dbReference>
<reference evidence="2 3" key="1">
    <citation type="submission" date="2019-03" db="EMBL/GenBank/DDBJ databases">
        <title>Cohnella endophytica sp. nov., a novel endophytic bacterium isolated from bark of Sonneratia apetala.</title>
        <authorList>
            <person name="Tuo L."/>
        </authorList>
    </citation>
    <scope>NUCLEOTIDE SEQUENCE [LARGE SCALE GENOMIC DNA]</scope>
    <source>
        <strain evidence="2 3">CCTCC AB 208254</strain>
    </source>
</reference>
<organism evidence="2 3">
    <name type="scientific">Cohnella luojiensis</name>
    <dbReference type="NCBI Taxonomy" id="652876"/>
    <lineage>
        <taxon>Bacteria</taxon>
        <taxon>Bacillati</taxon>
        <taxon>Bacillota</taxon>
        <taxon>Bacilli</taxon>
        <taxon>Bacillales</taxon>
        <taxon>Paenibacillaceae</taxon>
        <taxon>Cohnella</taxon>
    </lineage>
</organism>
<feature type="domain" description="DUF1989" evidence="1">
    <location>
        <begin position="8"/>
        <end position="179"/>
    </location>
</feature>
<evidence type="ECO:0000313" key="3">
    <source>
        <dbReference type="Proteomes" id="UP000297900"/>
    </source>
</evidence>
<dbReference type="PANTHER" id="PTHR31527">
    <property type="entry name" value="RE64534P"/>
    <property type="match status" value="1"/>
</dbReference>
<evidence type="ECO:0000259" key="1">
    <source>
        <dbReference type="Pfam" id="PF09347"/>
    </source>
</evidence>
<dbReference type="Proteomes" id="UP000297900">
    <property type="component" value="Unassembled WGS sequence"/>
</dbReference>
<dbReference type="RefSeq" id="WP_135154172.1">
    <property type="nucleotide sequence ID" value="NZ_SOMN01000041.1"/>
</dbReference>
<name>A0A4Y8LP14_9BACL</name>
<protein>
    <submittedName>
        <fullName evidence="2">DUF1989 domain-containing protein</fullName>
    </submittedName>
</protein>
<dbReference type="EMBL" id="SOMN01000041">
    <property type="protein sequence ID" value="TFE22749.1"/>
    <property type="molecule type" value="Genomic_DNA"/>
</dbReference>
<dbReference type="InterPro" id="IPR017792">
    <property type="entry name" value="UAAP1"/>
</dbReference>
<proteinExistence type="predicted"/>
<dbReference type="AlphaFoldDB" id="A0A4Y8LP14"/>
<dbReference type="NCBIfam" id="TIGR03425">
    <property type="entry name" value="urea_degr_2"/>
    <property type="match status" value="1"/>
</dbReference>
<dbReference type="OrthoDB" id="9772660at2"/>